<organism evidence="1 2">
    <name type="scientific">Dermatophilus congolensis</name>
    <dbReference type="NCBI Taxonomy" id="1863"/>
    <lineage>
        <taxon>Bacteria</taxon>
        <taxon>Bacillati</taxon>
        <taxon>Actinomycetota</taxon>
        <taxon>Actinomycetes</taxon>
        <taxon>Micrococcales</taxon>
        <taxon>Dermatophilaceae</taxon>
        <taxon>Dermatophilus</taxon>
    </lineage>
</organism>
<dbReference type="KEGG" id="dco:SAMEA4475696_1288"/>
<dbReference type="EMBL" id="LT906453">
    <property type="protein sequence ID" value="SNV21591.1"/>
    <property type="molecule type" value="Genomic_DNA"/>
</dbReference>
<dbReference type="NCBIfam" id="TIGR01869">
    <property type="entry name" value="casC_Cse4"/>
    <property type="match status" value="1"/>
</dbReference>
<dbReference type="RefSeq" id="WP_028327948.1">
    <property type="nucleotide sequence ID" value="NZ_LT906453.1"/>
</dbReference>
<dbReference type="Proteomes" id="UP000242637">
    <property type="component" value="Chromosome 1"/>
</dbReference>
<dbReference type="AlphaFoldDB" id="A0A239VH12"/>
<protein>
    <submittedName>
        <fullName evidence="1">CRISPR-associated protein Cas7/Cse4/CasC, subtype I-E/ECOLI</fullName>
    </submittedName>
</protein>
<dbReference type="OrthoDB" id="5291250at2"/>
<keyword evidence="2" id="KW-1185">Reference proteome</keyword>
<reference evidence="1 2" key="1">
    <citation type="submission" date="2017-06" db="EMBL/GenBank/DDBJ databases">
        <authorList>
            <consortium name="Pathogen Informatics"/>
        </authorList>
    </citation>
    <scope>NUCLEOTIDE SEQUENCE [LARGE SCALE GENOMIC DNA]</scope>
    <source>
        <strain evidence="1 2">NCTC13039</strain>
    </source>
</reference>
<sequence length="372" mass="40071">MSATYIDIHVLQSVPPSNINRDDTGTPKNAFYGGVQRARVSSQAWKKATRQDFSQHLEASHLALRTKRAVQQITERLVATHALEHEDATNRAVEAITLLGFKLEKGRTKKDDTAEANLTEYLTFFSNAQLDRFAEIAAAAAPGEKLDKKALTEAARAQHGIEVALFGRMVADDKQLNVDAACQVAHAISTHAATVEHDYYTAVDDKAPADNAGAGMLGTVEFTSATFYRYATIAIDQLITNLGSEEAALTATKAFIDAFVRSMPTGKQNTFANHTPVDAVLVQVRKAPTNFIGAFEEAVTSASGYVEPSAQALADYAHEVETQYAGKPLASFVVRVSPKAKSLDDLGTRSTLDELGSAVTAHMSHRTESGDA</sequence>
<dbReference type="Pfam" id="PF09344">
    <property type="entry name" value="Cas_CT1975"/>
    <property type="match status" value="1"/>
</dbReference>
<dbReference type="InterPro" id="IPR010148">
    <property type="entry name" value="CRISPR-assoc_prot_CT1975"/>
</dbReference>
<gene>
    <name evidence="1" type="ORF">SAMEA4475696_01288</name>
</gene>
<proteinExistence type="predicted"/>
<dbReference type="GeneID" id="63459515"/>
<dbReference type="STRING" id="1121387.GCA_000429885_02023"/>
<accession>A0A239VH12</accession>
<name>A0A239VH12_9MICO</name>
<evidence type="ECO:0000313" key="1">
    <source>
        <dbReference type="EMBL" id="SNV21591.1"/>
    </source>
</evidence>
<evidence type="ECO:0000313" key="2">
    <source>
        <dbReference type="Proteomes" id="UP000242637"/>
    </source>
</evidence>